<evidence type="ECO:0000313" key="1">
    <source>
        <dbReference type="EMBL" id="GAI20008.1"/>
    </source>
</evidence>
<dbReference type="PANTHER" id="PTHR10099">
    <property type="entry name" value="PHOSPHORIBOSYLFORMYLGLYCINAMIDINE SYNTHASE"/>
    <property type="match status" value="1"/>
</dbReference>
<organism evidence="1">
    <name type="scientific">marine sediment metagenome</name>
    <dbReference type="NCBI Taxonomy" id="412755"/>
    <lineage>
        <taxon>unclassified sequences</taxon>
        <taxon>metagenomes</taxon>
        <taxon>ecological metagenomes</taxon>
    </lineage>
</organism>
<accession>X1LLR4</accession>
<dbReference type="SMART" id="SM01211">
    <property type="entry name" value="GATase_5"/>
    <property type="match status" value="1"/>
</dbReference>
<dbReference type="PROSITE" id="PS51273">
    <property type="entry name" value="GATASE_TYPE_1"/>
    <property type="match status" value="1"/>
</dbReference>
<dbReference type="PANTHER" id="PTHR10099:SF1">
    <property type="entry name" value="PHOSPHORIBOSYLFORMYLGLYCINAMIDINE SYNTHASE"/>
    <property type="match status" value="1"/>
</dbReference>
<dbReference type="InterPro" id="IPR029062">
    <property type="entry name" value="Class_I_gatase-like"/>
</dbReference>
<gene>
    <name evidence="1" type="ORF">S06H3_27284</name>
</gene>
<dbReference type="EMBL" id="BARV01015817">
    <property type="protein sequence ID" value="GAI20008.1"/>
    <property type="molecule type" value="Genomic_DNA"/>
</dbReference>
<dbReference type="Gene3D" id="3.40.50.880">
    <property type="match status" value="1"/>
</dbReference>
<name>X1LLR4_9ZZZZ</name>
<feature type="non-terminal residue" evidence="1">
    <location>
        <position position="1"/>
    </location>
</feature>
<comment type="caution">
    <text evidence="1">The sequence shown here is derived from an EMBL/GenBank/DDBJ whole genome shotgun (WGS) entry which is preliminary data.</text>
</comment>
<proteinExistence type="predicted"/>
<protein>
    <submittedName>
        <fullName evidence="1">Uncharacterized protein</fullName>
    </submittedName>
</protein>
<dbReference type="GO" id="GO:0006164">
    <property type="term" value="P:purine nucleotide biosynthetic process"/>
    <property type="evidence" value="ECO:0007669"/>
    <property type="project" value="TreeGrafter"/>
</dbReference>
<dbReference type="GO" id="GO:0005737">
    <property type="term" value="C:cytoplasm"/>
    <property type="evidence" value="ECO:0007669"/>
    <property type="project" value="TreeGrafter"/>
</dbReference>
<dbReference type="SUPFAM" id="SSF52317">
    <property type="entry name" value="Class I glutamine amidotransferase-like"/>
    <property type="match status" value="1"/>
</dbReference>
<dbReference type="Pfam" id="PF13507">
    <property type="entry name" value="GATase_5"/>
    <property type="match status" value="1"/>
</dbReference>
<dbReference type="GO" id="GO:0004642">
    <property type="term" value="F:phosphoribosylformylglycinamidine synthase activity"/>
    <property type="evidence" value="ECO:0007669"/>
    <property type="project" value="TreeGrafter"/>
</dbReference>
<dbReference type="AlphaFoldDB" id="X1LLR4"/>
<reference evidence="1" key="1">
    <citation type="journal article" date="2014" name="Front. Microbiol.">
        <title>High frequency of phylogenetically diverse reductive dehalogenase-homologous genes in deep subseafloor sedimentary metagenomes.</title>
        <authorList>
            <person name="Kawai M."/>
            <person name="Futagami T."/>
            <person name="Toyoda A."/>
            <person name="Takaki Y."/>
            <person name="Nishi S."/>
            <person name="Hori S."/>
            <person name="Arai W."/>
            <person name="Tsubouchi T."/>
            <person name="Morono Y."/>
            <person name="Uchiyama I."/>
            <person name="Ito T."/>
            <person name="Fujiyama A."/>
            <person name="Inagaki F."/>
            <person name="Takami H."/>
        </authorList>
    </citation>
    <scope>NUCLEOTIDE SEQUENCE</scope>
    <source>
        <strain evidence="1">Expedition CK06-06</strain>
    </source>
</reference>
<sequence>LGICNGFQVLDRLGLLPGIDDIMSSVPDACLNINDSDRFECRPTLLKHENNGNCVFTSNIPKGDIRLIPSAHAEGKLLFPKGKQEEYLKKLEENDQIVFRYVDPDGNYAGYPWNPNGSISNIAGICNHQGNVFGMMPHPERTFYKHQHPDWTKEELIENIGDGQAVFTSVLGYISKRF</sequence>